<protein>
    <submittedName>
        <fullName evidence="2">ABC transporter permease</fullName>
    </submittedName>
</protein>
<organism evidence="2 3">
    <name type="scientific">Shewanella polaris</name>
    <dbReference type="NCBI Taxonomy" id="2588449"/>
    <lineage>
        <taxon>Bacteria</taxon>
        <taxon>Pseudomonadati</taxon>
        <taxon>Pseudomonadota</taxon>
        <taxon>Gammaproteobacteria</taxon>
        <taxon>Alteromonadales</taxon>
        <taxon>Shewanellaceae</taxon>
        <taxon>Shewanella</taxon>
    </lineage>
</organism>
<feature type="transmembrane region" description="Helical" evidence="1">
    <location>
        <begin position="316"/>
        <end position="334"/>
    </location>
</feature>
<keyword evidence="1" id="KW-0472">Membrane</keyword>
<feature type="transmembrane region" description="Helical" evidence="1">
    <location>
        <begin position="372"/>
        <end position="391"/>
    </location>
</feature>
<evidence type="ECO:0000313" key="2">
    <source>
        <dbReference type="EMBL" id="QDE33054.1"/>
    </source>
</evidence>
<feature type="transmembrane region" description="Helical" evidence="1">
    <location>
        <begin position="163"/>
        <end position="183"/>
    </location>
</feature>
<accession>A0A4Y5YK13</accession>
<keyword evidence="1" id="KW-0812">Transmembrane</keyword>
<dbReference type="RefSeq" id="WP_140235444.1">
    <property type="nucleotide sequence ID" value="NZ_CP041036.1"/>
</dbReference>
<feature type="transmembrane region" description="Helical" evidence="1">
    <location>
        <begin position="264"/>
        <end position="281"/>
    </location>
</feature>
<dbReference type="AlphaFoldDB" id="A0A4Y5YK13"/>
<sequence>MNQSLQNSQLSSWRKPYRGMLRLWLYDLGCVSFIATAGLGLALGILCLVIGKTDIVSLVFSMATVSTAAAIAWQLNRLAASELTGLIPNYQQLVLVQAVTIAVGMLLIQLLVCIAFAAYDVIPRLLLGIVVSLLFIWACLWRSNSFHLSFLLFVSVPFIDNLAFHIPTWLMLATIAALLFRVIPLCRQLSWNNEARVVHLNAVQMGWMWLPSIKGFTWITRVERLFHPMNFFIGPVLTVMLLCLPLITLGLMLLSWLFDIDVPSLFLLAQFSVISCAIVHWSRIQRWRAAETLFLLPSYSGLSGLRNAFYRSQYRFIAVLMVMVSVLCFINSLIDPQYDGLFILHLGLSTFWGCAIMLGIGSASRNSLQATAAMLIVLVHSVVVSLSFAALRDGNSIFVWLVIDAALVLIGIGVLAWGKKRLWINGITTP</sequence>
<keyword evidence="3" id="KW-1185">Reference proteome</keyword>
<name>A0A4Y5YK13_9GAMM</name>
<keyword evidence="1" id="KW-1133">Transmembrane helix</keyword>
<proteinExistence type="predicted"/>
<feature type="transmembrane region" description="Helical" evidence="1">
    <location>
        <begin position="231"/>
        <end position="258"/>
    </location>
</feature>
<dbReference type="EMBL" id="CP041036">
    <property type="protein sequence ID" value="QDE33054.1"/>
    <property type="molecule type" value="Genomic_DNA"/>
</dbReference>
<feature type="transmembrane region" description="Helical" evidence="1">
    <location>
        <begin position="125"/>
        <end position="143"/>
    </location>
</feature>
<dbReference type="KEGG" id="spol:FH971_20010"/>
<feature type="transmembrane region" description="Helical" evidence="1">
    <location>
        <begin position="23"/>
        <end position="48"/>
    </location>
</feature>
<evidence type="ECO:0000256" key="1">
    <source>
        <dbReference type="SAM" id="Phobius"/>
    </source>
</evidence>
<feature type="transmembrane region" description="Helical" evidence="1">
    <location>
        <begin position="55"/>
        <end position="75"/>
    </location>
</feature>
<evidence type="ECO:0000313" key="3">
    <source>
        <dbReference type="Proteomes" id="UP000319809"/>
    </source>
</evidence>
<dbReference type="Proteomes" id="UP000319809">
    <property type="component" value="Chromosome"/>
</dbReference>
<feature type="transmembrane region" description="Helical" evidence="1">
    <location>
        <begin position="95"/>
        <end position="118"/>
    </location>
</feature>
<feature type="transmembrane region" description="Helical" evidence="1">
    <location>
        <begin position="340"/>
        <end position="360"/>
    </location>
</feature>
<reference evidence="2 3" key="1">
    <citation type="submission" date="2019-06" db="EMBL/GenBank/DDBJ databases">
        <title>The genome of Shewanella sp. SM1901.</title>
        <authorList>
            <person name="Cha Q."/>
        </authorList>
    </citation>
    <scope>NUCLEOTIDE SEQUENCE [LARGE SCALE GENOMIC DNA]</scope>
    <source>
        <strain evidence="2 3">SM1901</strain>
    </source>
</reference>
<feature type="transmembrane region" description="Helical" evidence="1">
    <location>
        <begin position="397"/>
        <end position="417"/>
    </location>
</feature>
<gene>
    <name evidence="2" type="ORF">FH971_20010</name>
</gene>